<feature type="region of interest" description="Disordered" evidence="1">
    <location>
        <begin position="62"/>
        <end position="90"/>
    </location>
</feature>
<organism evidence="2 3">
    <name type="scientific">Ciona savignyi</name>
    <name type="common">Pacific transparent sea squirt</name>
    <dbReference type="NCBI Taxonomy" id="51511"/>
    <lineage>
        <taxon>Eukaryota</taxon>
        <taxon>Metazoa</taxon>
        <taxon>Chordata</taxon>
        <taxon>Tunicata</taxon>
        <taxon>Ascidiacea</taxon>
        <taxon>Phlebobranchia</taxon>
        <taxon>Cionidae</taxon>
        <taxon>Ciona</taxon>
    </lineage>
</organism>
<feature type="compositionally biased region" description="Basic residues" evidence="1">
    <location>
        <begin position="7"/>
        <end position="23"/>
    </location>
</feature>
<feature type="compositionally biased region" description="Polar residues" evidence="1">
    <location>
        <begin position="24"/>
        <end position="45"/>
    </location>
</feature>
<dbReference type="AlphaFoldDB" id="H2YIU8"/>
<dbReference type="HOGENOM" id="CLU_1948084_0_0_1"/>
<reference evidence="2" key="2">
    <citation type="submission" date="2025-08" db="UniProtKB">
        <authorList>
            <consortium name="Ensembl"/>
        </authorList>
    </citation>
    <scope>IDENTIFICATION</scope>
</reference>
<evidence type="ECO:0000313" key="3">
    <source>
        <dbReference type="Proteomes" id="UP000007875"/>
    </source>
</evidence>
<sequence length="129" mass="14868">MEEARREHLKKLQQRRVRFRSKRTPVNDTGENESAISNESIPQCRQSYRPNRFNVQTNEQVIQNTPVNFVPNPKLPPKESDNMHTAPSSGGHIHPFYRHYSLSSYQPAMFLPGYPVPMVIPPPILLHAP</sequence>
<dbReference type="Proteomes" id="UP000007875">
    <property type="component" value="Unassembled WGS sequence"/>
</dbReference>
<keyword evidence="3" id="KW-1185">Reference proteome</keyword>
<evidence type="ECO:0000256" key="1">
    <source>
        <dbReference type="SAM" id="MobiDB-lite"/>
    </source>
</evidence>
<evidence type="ECO:0000313" key="2">
    <source>
        <dbReference type="Ensembl" id="ENSCSAVP00000005247.1"/>
    </source>
</evidence>
<proteinExistence type="predicted"/>
<name>H2YIU8_CIOSA</name>
<protein>
    <submittedName>
        <fullName evidence="2">Uncharacterized protein</fullName>
    </submittedName>
</protein>
<accession>H2YIU8</accession>
<reference evidence="3" key="1">
    <citation type="submission" date="2003-08" db="EMBL/GenBank/DDBJ databases">
        <authorList>
            <person name="Birren B."/>
            <person name="Nusbaum C."/>
            <person name="Abebe A."/>
            <person name="Abouelleil A."/>
            <person name="Adekoya E."/>
            <person name="Ait-zahra M."/>
            <person name="Allen N."/>
            <person name="Allen T."/>
            <person name="An P."/>
            <person name="Anderson M."/>
            <person name="Anderson S."/>
            <person name="Arachchi H."/>
            <person name="Armbruster J."/>
            <person name="Bachantsang P."/>
            <person name="Baldwin J."/>
            <person name="Barry A."/>
            <person name="Bayul T."/>
            <person name="Blitshsteyn B."/>
            <person name="Bloom T."/>
            <person name="Blye J."/>
            <person name="Boguslavskiy L."/>
            <person name="Borowsky M."/>
            <person name="Boukhgalter B."/>
            <person name="Brunache A."/>
            <person name="Butler J."/>
            <person name="Calixte N."/>
            <person name="Calvo S."/>
            <person name="Camarata J."/>
            <person name="Campo K."/>
            <person name="Chang J."/>
            <person name="Cheshatsang Y."/>
            <person name="Citroen M."/>
            <person name="Collymore A."/>
            <person name="Considine T."/>
            <person name="Cook A."/>
            <person name="Cooke P."/>
            <person name="Corum B."/>
            <person name="Cuomo C."/>
            <person name="David R."/>
            <person name="Dawoe T."/>
            <person name="Degray S."/>
            <person name="Dodge S."/>
            <person name="Dooley K."/>
            <person name="Dorje P."/>
            <person name="Dorjee K."/>
            <person name="Dorris L."/>
            <person name="Duffey N."/>
            <person name="Dupes A."/>
            <person name="Elkins T."/>
            <person name="Engels R."/>
            <person name="Erickson J."/>
            <person name="Farina A."/>
            <person name="Faro S."/>
            <person name="Ferreira P."/>
            <person name="Fischer H."/>
            <person name="Fitzgerald M."/>
            <person name="Foley K."/>
            <person name="Gage D."/>
            <person name="Galagan J."/>
            <person name="Gearin G."/>
            <person name="Gnerre S."/>
            <person name="Gnirke A."/>
            <person name="Goyette A."/>
            <person name="Graham J."/>
            <person name="Grandbois E."/>
            <person name="Gyaltsen K."/>
            <person name="Hafez N."/>
            <person name="Hagopian D."/>
            <person name="Hagos B."/>
            <person name="Hall J."/>
            <person name="Hatcher B."/>
            <person name="Heller A."/>
            <person name="Higgins H."/>
            <person name="Honan T."/>
            <person name="Horn A."/>
            <person name="Houde N."/>
            <person name="Hughes L."/>
            <person name="Hulme W."/>
            <person name="Husby E."/>
            <person name="Iliev I."/>
            <person name="Jaffe D."/>
            <person name="Jones C."/>
            <person name="Kamal M."/>
            <person name="Kamat A."/>
            <person name="Kamvysselis M."/>
            <person name="Karlsson E."/>
            <person name="Kells C."/>
            <person name="Kieu A."/>
            <person name="Kisner P."/>
            <person name="Kodira C."/>
            <person name="Kulbokas E."/>
            <person name="Labutti K."/>
            <person name="Lama D."/>
            <person name="Landers T."/>
            <person name="Leger J."/>
            <person name="Levine S."/>
            <person name="Lewis D."/>
            <person name="Lewis T."/>
            <person name="Lindblad-toh K."/>
            <person name="Liu X."/>
            <person name="Lokyitsang T."/>
            <person name="Lokyitsang Y."/>
            <person name="Lucien O."/>
            <person name="Lui A."/>
            <person name="Ma L.J."/>
            <person name="Mabbitt R."/>
            <person name="Macdonald J."/>
            <person name="Maclean C."/>
            <person name="Major J."/>
            <person name="Manning J."/>
            <person name="Marabella R."/>
            <person name="Maru K."/>
            <person name="Matthews C."/>
            <person name="Mauceli E."/>
            <person name="Mccarthy M."/>
            <person name="Mcdonough S."/>
            <person name="Mcghee T."/>
            <person name="Meldrim J."/>
            <person name="Meneus L."/>
            <person name="Mesirov J."/>
            <person name="Mihalev A."/>
            <person name="Mihova T."/>
            <person name="Mikkelsen T."/>
            <person name="Mlenga V."/>
            <person name="Moru K."/>
            <person name="Mozes J."/>
            <person name="Mulrain L."/>
            <person name="Munson G."/>
            <person name="Naylor J."/>
            <person name="Newes C."/>
            <person name="Nguyen C."/>
            <person name="Nguyen N."/>
            <person name="Nguyen T."/>
            <person name="Nicol R."/>
            <person name="Nielsen C."/>
            <person name="Nizzari M."/>
            <person name="Norbu C."/>
            <person name="Norbu N."/>
            <person name="O'donnell P."/>
            <person name="Okoawo O."/>
            <person name="O'leary S."/>
            <person name="Omotosho B."/>
            <person name="O'neill K."/>
            <person name="Osman S."/>
            <person name="Parker S."/>
            <person name="Perrin D."/>
            <person name="Phunkhang P."/>
            <person name="Piqani B."/>
            <person name="Purcell S."/>
            <person name="Rachupka T."/>
            <person name="Ramasamy U."/>
            <person name="Rameau R."/>
            <person name="Ray V."/>
            <person name="Raymond C."/>
            <person name="Retta R."/>
            <person name="Richardson S."/>
            <person name="Rise C."/>
            <person name="Rodriguez J."/>
            <person name="Rogers J."/>
            <person name="Rogov P."/>
            <person name="Rutman M."/>
            <person name="Schupbach R."/>
            <person name="Seaman C."/>
            <person name="Settipalli S."/>
            <person name="Sharpe T."/>
            <person name="Sheridan J."/>
            <person name="Sherpa N."/>
            <person name="Shi J."/>
            <person name="Smirnov S."/>
            <person name="Smith C."/>
            <person name="Sougnez C."/>
            <person name="Spencer B."/>
            <person name="Stalker J."/>
            <person name="Stange-thomann N."/>
            <person name="Stavropoulos S."/>
            <person name="Stetson K."/>
            <person name="Stone C."/>
            <person name="Stone S."/>
            <person name="Stubbs M."/>
            <person name="Talamas J."/>
            <person name="Tchuinga P."/>
            <person name="Tenzing P."/>
            <person name="Tesfaye S."/>
            <person name="Theodore J."/>
            <person name="Thoulutsang Y."/>
            <person name="Topham K."/>
            <person name="Towey S."/>
            <person name="Tsamla T."/>
            <person name="Tsomo N."/>
            <person name="Vallee D."/>
            <person name="Vassiliev H."/>
            <person name="Venkataraman V."/>
            <person name="Vinson J."/>
            <person name="Vo A."/>
            <person name="Wade C."/>
            <person name="Wang S."/>
            <person name="Wangchuk T."/>
            <person name="Wangdi T."/>
            <person name="Whittaker C."/>
            <person name="Wilkinson J."/>
            <person name="Wu Y."/>
            <person name="Wyman D."/>
            <person name="Yadav S."/>
            <person name="Yang S."/>
            <person name="Yang X."/>
            <person name="Yeager S."/>
            <person name="Yee E."/>
            <person name="Young G."/>
            <person name="Zainoun J."/>
            <person name="Zembeck L."/>
            <person name="Zimmer A."/>
            <person name="Zody M."/>
            <person name="Lander E."/>
        </authorList>
    </citation>
    <scope>NUCLEOTIDE SEQUENCE [LARGE SCALE GENOMIC DNA]</scope>
</reference>
<dbReference type="Ensembl" id="ENSCSAVT00000005318.1">
    <property type="protein sequence ID" value="ENSCSAVP00000005247.1"/>
    <property type="gene ID" value="ENSCSAVG00000003126.1"/>
</dbReference>
<feature type="region of interest" description="Disordered" evidence="1">
    <location>
        <begin position="1"/>
        <end position="45"/>
    </location>
</feature>
<reference evidence="2" key="3">
    <citation type="submission" date="2025-09" db="UniProtKB">
        <authorList>
            <consortium name="Ensembl"/>
        </authorList>
    </citation>
    <scope>IDENTIFICATION</scope>
</reference>